<dbReference type="Proteomes" id="UP000504612">
    <property type="component" value="Unplaced"/>
</dbReference>
<dbReference type="GO" id="GO:0005525">
    <property type="term" value="F:GTP binding"/>
    <property type="evidence" value="ECO:0007669"/>
    <property type="project" value="UniProtKB-KW"/>
</dbReference>
<dbReference type="CDD" id="cd01852">
    <property type="entry name" value="AIG1"/>
    <property type="match status" value="1"/>
</dbReference>
<organism evidence="5 6">
    <name type="scientific">Notechis scutatus</name>
    <name type="common">mainland tiger snake</name>
    <dbReference type="NCBI Taxonomy" id="8663"/>
    <lineage>
        <taxon>Eukaryota</taxon>
        <taxon>Metazoa</taxon>
        <taxon>Chordata</taxon>
        <taxon>Craniata</taxon>
        <taxon>Vertebrata</taxon>
        <taxon>Euteleostomi</taxon>
        <taxon>Lepidosauria</taxon>
        <taxon>Squamata</taxon>
        <taxon>Bifurcata</taxon>
        <taxon>Unidentata</taxon>
        <taxon>Episquamata</taxon>
        <taxon>Toxicofera</taxon>
        <taxon>Serpentes</taxon>
        <taxon>Colubroidea</taxon>
        <taxon>Elapidae</taxon>
        <taxon>Hydrophiinae</taxon>
        <taxon>Notechis</taxon>
    </lineage>
</organism>
<dbReference type="InterPro" id="IPR006703">
    <property type="entry name" value="G_AIG1"/>
</dbReference>
<dbReference type="PANTHER" id="PTHR10903">
    <property type="entry name" value="GTPASE, IMAP FAMILY MEMBER-RELATED"/>
    <property type="match status" value="1"/>
</dbReference>
<evidence type="ECO:0000256" key="1">
    <source>
        <dbReference type="ARBA" id="ARBA00008535"/>
    </source>
</evidence>
<proteinExistence type="inferred from homology"/>
<evidence type="ECO:0000313" key="6">
    <source>
        <dbReference type="RefSeq" id="XP_026534689.1"/>
    </source>
</evidence>
<sequence length="227" mass="25525">MQKSQVLCGATGLEMTASIQGPERRIVIVGQTGNGKSETGNTILGSKVFETGWSLQSITEACQKEEAQLNGRKIVVVDTPGFSHANLPNEDIATQVNKCVKLCSPGPHVILQVMRPRGFTENEKAVAQQIKEIFGLKARNYMILLFTHKDELERESLERFISVQDKKLKEYIAVCGNRYLAFNNKAEGVEREAQVAELMTMMDELVQTNRHAPCYTEDMMNFNRHNF</sequence>
<dbReference type="InterPro" id="IPR027417">
    <property type="entry name" value="P-loop_NTPase"/>
</dbReference>
<evidence type="ECO:0000256" key="2">
    <source>
        <dbReference type="ARBA" id="ARBA00022741"/>
    </source>
</evidence>
<evidence type="ECO:0000313" key="5">
    <source>
        <dbReference type="Proteomes" id="UP000504612"/>
    </source>
</evidence>
<dbReference type="FunFam" id="3.40.50.300:FF:000366">
    <property type="entry name" value="GTPase, IMAP family member 2"/>
    <property type="match status" value="1"/>
</dbReference>
<gene>
    <name evidence="6" type="primary">LOC113419498</name>
</gene>
<evidence type="ECO:0000256" key="3">
    <source>
        <dbReference type="ARBA" id="ARBA00023134"/>
    </source>
</evidence>
<comment type="similarity">
    <text evidence="1">Belongs to the TRAFAC class TrmE-Era-EngA-EngB-Septin-like GTPase superfamily. AIG1/Toc34/Toc159-like paraseptin GTPase family. IAN subfamily.</text>
</comment>
<feature type="domain" description="AIG1-type G" evidence="4">
    <location>
        <begin position="21"/>
        <end position="224"/>
    </location>
</feature>
<dbReference type="AlphaFoldDB" id="A0A6J1V4F8"/>
<dbReference type="Gene3D" id="3.40.50.300">
    <property type="entry name" value="P-loop containing nucleotide triphosphate hydrolases"/>
    <property type="match status" value="1"/>
</dbReference>
<dbReference type="KEGG" id="nss:113419498"/>
<reference evidence="6" key="1">
    <citation type="submission" date="2025-08" db="UniProtKB">
        <authorList>
            <consortium name="RefSeq"/>
        </authorList>
    </citation>
    <scope>IDENTIFICATION</scope>
</reference>
<keyword evidence="5" id="KW-1185">Reference proteome</keyword>
<dbReference type="RefSeq" id="XP_026534689.1">
    <property type="nucleotide sequence ID" value="XM_026678904.1"/>
</dbReference>
<dbReference type="SUPFAM" id="SSF52540">
    <property type="entry name" value="P-loop containing nucleoside triphosphate hydrolases"/>
    <property type="match status" value="1"/>
</dbReference>
<dbReference type="PROSITE" id="PS51720">
    <property type="entry name" value="G_AIG1"/>
    <property type="match status" value="1"/>
</dbReference>
<name>A0A6J1V4F8_9SAUR</name>
<keyword evidence="2" id="KW-0547">Nucleotide-binding</keyword>
<dbReference type="GeneID" id="113419498"/>
<accession>A0A6J1V4F8</accession>
<keyword evidence="3" id="KW-0342">GTP-binding</keyword>
<dbReference type="Pfam" id="PF04548">
    <property type="entry name" value="AIG1"/>
    <property type="match status" value="1"/>
</dbReference>
<protein>
    <submittedName>
        <fullName evidence="6">GTPase IMAP family member 4-like</fullName>
    </submittedName>
</protein>
<evidence type="ECO:0000259" key="4">
    <source>
        <dbReference type="PROSITE" id="PS51720"/>
    </source>
</evidence>
<dbReference type="InterPro" id="IPR045058">
    <property type="entry name" value="GIMA/IAN/Toc"/>
</dbReference>
<dbReference type="PANTHER" id="PTHR10903:SF170">
    <property type="entry name" value="GTPASE IMAP FAMILY MEMBER 7"/>
    <property type="match status" value="1"/>
</dbReference>